<evidence type="ECO:0000256" key="2">
    <source>
        <dbReference type="ARBA" id="ARBA00022475"/>
    </source>
</evidence>
<keyword evidence="8" id="KW-1185">Reference proteome</keyword>
<gene>
    <name evidence="7" type="ordered locus">VMUT_1836</name>
</gene>
<feature type="transmembrane region" description="Helical" evidence="6">
    <location>
        <begin position="100"/>
        <end position="121"/>
    </location>
</feature>
<keyword evidence="4 6" id="KW-1133">Transmembrane helix</keyword>
<dbReference type="InterPro" id="IPR002293">
    <property type="entry name" value="AA/rel_permease1"/>
</dbReference>
<feature type="transmembrane region" description="Helical" evidence="6">
    <location>
        <begin position="128"/>
        <end position="146"/>
    </location>
</feature>
<evidence type="ECO:0000256" key="4">
    <source>
        <dbReference type="ARBA" id="ARBA00022989"/>
    </source>
</evidence>
<evidence type="ECO:0000313" key="7">
    <source>
        <dbReference type="EMBL" id="ADY02037.1"/>
    </source>
</evidence>
<dbReference type="eggNOG" id="arCOG00009">
    <property type="taxonomic scope" value="Archaea"/>
</dbReference>
<protein>
    <submittedName>
        <fullName evidence="7">Amino acid permease-associated region</fullName>
    </submittedName>
</protein>
<dbReference type="RefSeq" id="WP_013605199.1">
    <property type="nucleotide sequence ID" value="NC_015151.1"/>
</dbReference>
<feature type="transmembrane region" description="Helical" evidence="6">
    <location>
        <begin position="152"/>
        <end position="175"/>
    </location>
</feature>
<keyword evidence="3 6" id="KW-0812">Transmembrane</keyword>
<dbReference type="HOGENOM" id="CLU_007946_15_12_2"/>
<dbReference type="OrthoDB" id="43026at2157"/>
<feature type="transmembrane region" description="Helical" evidence="6">
    <location>
        <begin position="418"/>
        <end position="435"/>
    </location>
</feature>
<organism evidence="7 8">
    <name type="scientific">Vulcanisaeta moutnovskia (strain 768-28)</name>
    <dbReference type="NCBI Taxonomy" id="985053"/>
    <lineage>
        <taxon>Archaea</taxon>
        <taxon>Thermoproteota</taxon>
        <taxon>Thermoprotei</taxon>
        <taxon>Thermoproteales</taxon>
        <taxon>Thermoproteaceae</taxon>
        <taxon>Vulcanisaeta</taxon>
    </lineage>
</organism>
<feature type="transmembrane region" description="Helical" evidence="6">
    <location>
        <begin position="226"/>
        <end position="254"/>
    </location>
</feature>
<dbReference type="GO" id="GO:0005886">
    <property type="term" value="C:plasma membrane"/>
    <property type="evidence" value="ECO:0007669"/>
    <property type="project" value="UniProtKB-SubCell"/>
</dbReference>
<feature type="transmembrane region" description="Helical" evidence="6">
    <location>
        <begin position="391"/>
        <end position="412"/>
    </location>
</feature>
<keyword evidence="5 6" id="KW-0472">Membrane</keyword>
<dbReference type="Gene3D" id="1.20.1740.10">
    <property type="entry name" value="Amino acid/polyamine transporter I"/>
    <property type="match status" value="1"/>
</dbReference>
<evidence type="ECO:0000256" key="1">
    <source>
        <dbReference type="ARBA" id="ARBA00004651"/>
    </source>
</evidence>
<dbReference type="PIRSF" id="PIRSF006060">
    <property type="entry name" value="AA_transporter"/>
    <property type="match status" value="1"/>
</dbReference>
<dbReference type="Pfam" id="PF13520">
    <property type="entry name" value="AA_permease_2"/>
    <property type="match status" value="1"/>
</dbReference>
<feature type="transmembrane region" description="Helical" evidence="6">
    <location>
        <begin position="43"/>
        <end position="63"/>
    </location>
</feature>
<name>F0QVD5_VULM7</name>
<evidence type="ECO:0000256" key="6">
    <source>
        <dbReference type="SAM" id="Phobius"/>
    </source>
</evidence>
<dbReference type="KEGG" id="vmo:VMUT_1836"/>
<evidence type="ECO:0000256" key="3">
    <source>
        <dbReference type="ARBA" id="ARBA00022692"/>
    </source>
</evidence>
<evidence type="ECO:0000256" key="5">
    <source>
        <dbReference type="ARBA" id="ARBA00023136"/>
    </source>
</evidence>
<dbReference type="Proteomes" id="UP000007485">
    <property type="component" value="Chromosome"/>
</dbReference>
<proteinExistence type="predicted"/>
<reference evidence="7 8" key="1">
    <citation type="journal article" date="2011" name="J. Bacteriol.">
        <title>Complete genome sequence of 'Vulcanisaeta moutnovskia' strain 768-28, a novel member of the hyperthermophilic crenarchaeal genus vulcanisaeta.</title>
        <authorList>
            <person name="Gumerov V.M."/>
            <person name="Mardanov A.V."/>
            <person name="Beletsky A.V."/>
            <person name="Prokofeva M.I."/>
            <person name="Bonch-Osmolovskaya E.A."/>
            <person name="Ravin N.V."/>
            <person name="Skryabin K.G."/>
        </authorList>
    </citation>
    <scope>NUCLEOTIDE SEQUENCE [LARGE SCALE GENOMIC DNA]</scope>
    <source>
        <strain evidence="7 8">768-28</strain>
    </source>
</reference>
<dbReference type="EMBL" id="CP002529">
    <property type="protein sequence ID" value="ADY02037.1"/>
    <property type="molecule type" value="Genomic_DNA"/>
</dbReference>
<dbReference type="STRING" id="985053.VMUT_1836"/>
<dbReference type="PANTHER" id="PTHR42770:SF11">
    <property type="entry name" value="INNER MEMBRANE TRANSPORT PROTEIN YBAT"/>
    <property type="match status" value="1"/>
</dbReference>
<dbReference type="GO" id="GO:0022857">
    <property type="term" value="F:transmembrane transporter activity"/>
    <property type="evidence" value="ECO:0007669"/>
    <property type="project" value="InterPro"/>
</dbReference>
<dbReference type="InterPro" id="IPR050367">
    <property type="entry name" value="APC_superfamily"/>
</dbReference>
<keyword evidence="2" id="KW-1003">Cell membrane</keyword>
<feature type="transmembrane region" description="Helical" evidence="6">
    <location>
        <begin position="351"/>
        <end position="370"/>
    </location>
</feature>
<dbReference type="AlphaFoldDB" id="F0QVD5"/>
<dbReference type="PANTHER" id="PTHR42770">
    <property type="entry name" value="AMINO ACID TRANSPORTER-RELATED"/>
    <property type="match status" value="1"/>
</dbReference>
<evidence type="ECO:0000313" key="8">
    <source>
        <dbReference type="Proteomes" id="UP000007485"/>
    </source>
</evidence>
<dbReference type="GeneID" id="10289488"/>
<feature type="transmembrane region" description="Helical" evidence="6">
    <location>
        <begin position="327"/>
        <end position="345"/>
    </location>
</feature>
<comment type="subcellular location">
    <subcellularLocation>
        <location evidence="1">Cell membrane</location>
        <topology evidence="1">Multi-pass membrane protein</topology>
    </subcellularLocation>
</comment>
<accession>F0QVD5</accession>
<sequence>MTERITWLKRDLSTLELLALGYSDVSSTYYFTLGIVALNSGPLLPITMLLGSLSLWLVGLAYAEFGSSIPRTGGAYYYIHRELGSTWGFIAGWLLSFDQILMIAYGALGTINYLSVIIPSVSRWPMDSVLSILVIIMIMVINILGIKTSARFNLTLLTIDLLGIMTLLVFGYYLVISHGIVIPRLSFNYDYLIHGLTYSFRGYTGIDVIAQSTGEAMTPYISVPRAIIGVSVLSTTVALLISLLTILSGALTTVSSNVGDPIGALARYLLHNTYLSTYISISIAIVLLISVNAGIVDFSRSIYVMSEDGLLPGRLSSVHGRYRTPHLAIIISSLIAMLFVIPGSVELIADSYAIASTIVYLMTMIALIIFRNKESNLVRYLRMPGIVIRRIEIPIVSIIGIAIYTFSIALIILIKSMYVLVVLSWLSIGILLYLLNRSSRRT</sequence>
<feature type="transmembrane region" description="Helical" evidence="6">
    <location>
        <begin position="274"/>
        <end position="296"/>
    </location>
</feature>